<evidence type="ECO:0008006" key="5">
    <source>
        <dbReference type="Google" id="ProtNLM"/>
    </source>
</evidence>
<accession>A0A2H3IYZ9</accession>
<keyword evidence="4" id="KW-1185">Reference proteome</keyword>
<keyword evidence="2" id="KW-0472">Membrane</keyword>
<feature type="transmembrane region" description="Helical" evidence="2">
    <location>
        <begin position="475"/>
        <end position="495"/>
    </location>
</feature>
<keyword evidence="2" id="KW-1133">Transmembrane helix</keyword>
<proteinExistence type="predicted"/>
<feature type="transmembrane region" description="Helical" evidence="2">
    <location>
        <begin position="525"/>
        <end position="550"/>
    </location>
</feature>
<evidence type="ECO:0000313" key="3">
    <source>
        <dbReference type="EMBL" id="PCH35220.1"/>
    </source>
</evidence>
<name>A0A2H3IYZ9_WOLCO</name>
<reference evidence="3 4" key="1">
    <citation type="journal article" date="2012" name="Science">
        <title>The Paleozoic origin of enzymatic lignin decomposition reconstructed from 31 fungal genomes.</title>
        <authorList>
            <person name="Floudas D."/>
            <person name="Binder M."/>
            <person name="Riley R."/>
            <person name="Barry K."/>
            <person name="Blanchette R.A."/>
            <person name="Henrissat B."/>
            <person name="Martinez A.T."/>
            <person name="Otillar R."/>
            <person name="Spatafora J.W."/>
            <person name="Yadav J.S."/>
            <person name="Aerts A."/>
            <person name="Benoit I."/>
            <person name="Boyd A."/>
            <person name="Carlson A."/>
            <person name="Copeland A."/>
            <person name="Coutinho P.M."/>
            <person name="de Vries R.P."/>
            <person name="Ferreira P."/>
            <person name="Findley K."/>
            <person name="Foster B."/>
            <person name="Gaskell J."/>
            <person name="Glotzer D."/>
            <person name="Gorecki P."/>
            <person name="Heitman J."/>
            <person name="Hesse C."/>
            <person name="Hori C."/>
            <person name="Igarashi K."/>
            <person name="Jurgens J.A."/>
            <person name="Kallen N."/>
            <person name="Kersten P."/>
            <person name="Kohler A."/>
            <person name="Kuees U."/>
            <person name="Kumar T.K.A."/>
            <person name="Kuo A."/>
            <person name="LaButti K."/>
            <person name="Larrondo L.F."/>
            <person name="Lindquist E."/>
            <person name="Ling A."/>
            <person name="Lombard V."/>
            <person name="Lucas S."/>
            <person name="Lundell T."/>
            <person name="Martin R."/>
            <person name="McLaughlin D.J."/>
            <person name="Morgenstern I."/>
            <person name="Morin E."/>
            <person name="Murat C."/>
            <person name="Nagy L.G."/>
            <person name="Nolan M."/>
            <person name="Ohm R.A."/>
            <person name="Patyshakuliyeva A."/>
            <person name="Rokas A."/>
            <person name="Ruiz-Duenas F.J."/>
            <person name="Sabat G."/>
            <person name="Salamov A."/>
            <person name="Samejima M."/>
            <person name="Schmutz J."/>
            <person name="Slot J.C."/>
            <person name="St John F."/>
            <person name="Stenlid J."/>
            <person name="Sun H."/>
            <person name="Sun S."/>
            <person name="Syed K."/>
            <person name="Tsang A."/>
            <person name="Wiebenga A."/>
            <person name="Young D."/>
            <person name="Pisabarro A."/>
            <person name="Eastwood D.C."/>
            <person name="Martin F."/>
            <person name="Cullen D."/>
            <person name="Grigoriev I.V."/>
            <person name="Hibbett D.S."/>
        </authorList>
    </citation>
    <scope>NUCLEOTIDE SEQUENCE [LARGE SCALE GENOMIC DNA]</scope>
    <source>
        <strain evidence="3 4">MD-104</strain>
    </source>
</reference>
<protein>
    <recommendedName>
        <fullName evidence="5">WW domain-containing protein</fullName>
    </recommendedName>
</protein>
<evidence type="ECO:0000256" key="2">
    <source>
        <dbReference type="SAM" id="Phobius"/>
    </source>
</evidence>
<dbReference type="Proteomes" id="UP000218811">
    <property type="component" value="Unassembled WGS sequence"/>
</dbReference>
<evidence type="ECO:0000256" key="1">
    <source>
        <dbReference type="SAM" id="MobiDB-lite"/>
    </source>
</evidence>
<gene>
    <name evidence="3" type="ORF">WOLCODRAFT_155894</name>
</gene>
<keyword evidence="2" id="KW-0812">Transmembrane</keyword>
<feature type="compositionally biased region" description="Basic and acidic residues" evidence="1">
    <location>
        <begin position="53"/>
        <end position="72"/>
    </location>
</feature>
<feature type="compositionally biased region" description="Polar residues" evidence="1">
    <location>
        <begin position="43"/>
        <end position="52"/>
    </location>
</feature>
<evidence type="ECO:0000313" key="4">
    <source>
        <dbReference type="Proteomes" id="UP000218811"/>
    </source>
</evidence>
<feature type="region of interest" description="Disordered" evidence="1">
    <location>
        <begin position="85"/>
        <end position="107"/>
    </location>
</feature>
<feature type="region of interest" description="Disordered" evidence="1">
    <location>
        <begin position="1"/>
        <end position="72"/>
    </location>
</feature>
<dbReference type="OMA" id="KTSCAPW"/>
<sequence length="611" mass="68476">MASPLSPPLDIRRDTADSDITLVDSGECIPSEEHAPGKDSSIPRCQSPSPSSVEEKHELEKQETDGDDEKAGLDLKTLASGTISIAEPDHPASMPDGKPSESQDHPAINSSIPWIELTDDNVYPAAPQTFVTRRYDCRPRLSSRGATDVLVVAAWSTSFQHDETLSRHWSAVEHPEGQRYFRKQLISGAQLFTDLWLYDSEKLEIVEAVADYLFCTFDKLKHSKEEIDVVIGIEGDGPKRMYYYYCANRTTRTVFWPEPVYATTISQGVRPVSHPRYLKDASAAQYWNHVELYPNDRYVSLDLVAEVRQLVHFAAFDSQTSLTSTSPYGPDDLAIVAKILRDIRVGVADASSMFIIARVSYIFYWERFLNFHGQQEARLDRERTVYEENKRKRSYLIMVVSPLLFYLPDEYMRQIRRIWVDQTINHRPWKTFVTGLQRDWESSILPATVLLSANVGLLAIGSIDTGQRARTVAQIASYISTFFSLGNIVLCTILARFHRTRVHDTADDAANYLHRRSQVTAGLELLAIAFSLPAAMFCWGMVAFFIAMAWVCFDGTSASTRVLTALFLGIITILTAVVLFLECVAEISKATSSLGALDLEVVSPLGPLCGC</sequence>
<dbReference type="OrthoDB" id="2657661at2759"/>
<organism evidence="3 4">
    <name type="scientific">Wolfiporia cocos (strain MD-104)</name>
    <name type="common">Brown rot fungus</name>
    <dbReference type="NCBI Taxonomy" id="742152"/>
    <lineage>
        <taxon>Eukaryota</taxon>
        <taxon>Fungi</taxon>
        <taxon>Dikarya</taxon>
        <taxon>Basidiomycota</taxon>
        <taxon>Agaricomycotina</taxon>
        <taxon>Agaricomycetes</taxon>
        <taxon>Polyporales</taxon>
        <taxon>Phaeolaceae</taxon>
        <taxon>Wolfiporia</taxon>
    </lineage>
</organism>
<dbReference type="AlphaFoldDB" id="A0A2H3IYZ9"/>
<dbReference type="EMBL" id="KB467843">
    <property type="protein sequence ID" value="PCH35220.1"/>
    <property type="molecule type" value="Genomic_DNA"/>
</dbReference>
<feature type="transmembrane region" description="Helical" evidence="2">
    <location>
        <begin position="562"/>
        <end position="581"/>
    </location>
</feature>